<comment type="caution">
    <text evidence="1">The sequence shown here is derived from an EMBL/GenBank/DDBJ whole genome shotgun (WGS) entry which is preliminary data.</text>
</comment>
<proteinExistence type="predicted"/>
<keyword evidence="2" id="KW-1185">Reference proteome</keyword>
<gene>
    <name evidence="1" type="ORF">NM208_g6341</name>
</gene>
<evidence type="ECO:0000313" key="1">
    <source>
        <dbReference type="EMBL" id="KAJ3537380.1"/>
    </source>
</evidence>
<organism evidence="1 2">
    <name type="scientific">Fusarium decemcellulare</name>
    <dbReference type="NCBI Taxonomy" id="57161"/>
    <lineage>
        <taxon>Eukaryota</taxon>
        <taxon>Fungi</taxon>
        <taxon>Dikarya</taxon>
        <taxon>Ascomycota</taxon>
        <taxon>Pezizomycotina</taxon>
        <taxon>Sordariomycetes</taxon>
        <taxon>Hypocreomycetidae</taxon>
        <taxon>Hypocreales</taxon>
        <taxon>Nectriaceae</taxon>
        <taxon>Fusarium</taxon>
        <taxon>Fusarium decemcellulare species complex</taxon>
    </lineage>
</organism>
<name>A0ACC1SDF7_9HYPO</name>
<reference evidence="1" key="1">
    <citation type="submission" date="2022-08" db="EMBL/GenBank/DDBJ databases">
        <title>Genome Sequence of Fusarium decemcellulare.</title>
        <authorList>
            <person name="Buettner E."/>
        </authorList>
    </citation>
    <scope>NUCLEOTIDE SEQUENCE</scope>
    <source>
        <strain evidence="1">Babe19</strain>
    </source>
</reference>
<sequence length="1785" mass="194298">MSPNIASRRLRIGIDVGGTNTDGVLIDPFQNSGPDRGIISWHKEPTTTNPSVGIDNAITTMLKSTDINPSDVASVTIGTTHFVNAVIERDAARLSRVAVIRLCGPFSKHTLPCVDWPSDMRDLILGHHALVKGGLEVDGRLISDIDESEIKAQCSIIQEKGIKSVVVIGIFSPIDVGERQEERAAEIIKAQIPGCDVVCSKEVANLGFLERENASILNAAILPFARKTIRSFHEPIRRLGLNCPVFITQNDGTVLSGELAARLPIRTFSSGPTNSMRGAAFLVQSELNEAMMVVDIGGTTSDVGILLANGFPRQQAAYSDLSGVRMNFSCPDIKSIGLGGGSVVRKDNGASVGPDSVGYKLTQEAIVFGGKVLTATDCAVRANPDLKIGDPDLVKDALSEDGLSRINSVVKRKLEKVIDTMKTSPEDIPVILVGGGAVIAPNELKGASKVLKPQWSQVANAIGAAMARVSAVVDTVKSTASRSSAELLEEASQEAIERTVAAGALRSSVEVVEKETLPLQYIANKTRFVVRATGDFDFEREDLVSESQEETHELEEMGDYEKTAKEKDSKRVTPVEDDVDILSYRPNVKDRVWSISETDLKWISTGCYILGTGGGGSPYGLMIRLRTELRNGATIRVVNPEDLPDDAQVGCGGGAGSPTVAIEKLAGDELLEAQQQLYKICERTATHIISIEVGGANGLGGLILGSSTHMDIPTVDGDWMGRAYPTKWQTTPVVFKERETIWSPIAISDGNGNVVIMPKAASDAAVERIMRSALSEMGSQVGAADAPVTGAETKRWVVEHTLSQSWRIGRAVARARKENRVDNVAETIIDECGGPGASKVLWKGKIIGVERTLRNGHVYGECLIEGADVRDEDEGTARDVSSQQFRGIVKIPFKNENIAAIKVHPDRKEERQEDVLAIVPDLVSVIDAQNGEAVGTPEYRYGLLVVVLGIAASDRWTGSERGIKIGGPEAFGFDHLKFEPLGNYVKPKSVIDERDTVATAEESIARVDRFFNVLTGIETIMAEAHGNVTATSRTKLSRPSPPSPGRQPLPFWGKTCQDLLGLRSRAASNFLSILAARFLCFSSFTLTTLVGPRFRLTQGATAAAVFRASGLRQSLREWARFWVLVSRVRQRDRFFVQQRTGNSAMAATASTALSSTSTLTSSLSASTASETPLTILLRSSIDGTSDFFPFLDIASLGSGSDSVDSGLTFKELFATNLEGGQEIVLFSSGCQVDGITDCTRACNSSDLFFSSLETFYNCAALASAKYWVQDAKSYYLSEETERNASSIMGSGTLAEFAGRPVLKSLITCAQDACENDGLSKPCSRSIENLKYGESTAEEIFDALDDFCPELAAEINPDIFGPGVLISYVLQVCFAAVLYLLTKGFTLWVQITQGPNRRKSEPKPYRLKRSLTRIESMIWRDSGGLSRTSIAIATTLVEFQEAQCWFVFAVQIASILAIVVNSQEGTFWGEIIVNAAIAYHVSQNGVLPMFLIQVCLHNEGIRNWHTFLGFFMEYLLAIVATTQKVFFKDAFALFKGQKQITGCGHNPSPRTYCAATRGVNGQAFSFFPHPLLYKMVFLILDTVAILALVTDQFAWTLRKHHLTRHVQFGSFRLGRWPRWGKRRRGLFIKRWFWRILEAAYLVVNILYMISLTKVINSESFAANKWSYGQIIAVTVWGPVIVKLFDLLLSGPPKNGLRLNSGPPRLRIDNVINGRVGTSADEDLEDSDDKYDPDLNDGEGFMMRGTQLQLTNPGGGDQDGVDANGARTRAATPERRDVENGHERADD</sequence>
<evidence type="ECO:0000313" key="2">
    <source>
        <dbReference type="Proteomes" id="UP001148629"/>
    </source>
</evidence>
<protein>
    <submittedName>
        <fullName evidence="1">Uncharacterized protein</fullName>
    </submittedName>
</protein>
<dbReference type="EMBL" id="JANRMS010000583">
    <property type="protein sequence ID" value="KAJ3537380.1"/>
    <property type="molecule type" value="Genomic_DNA"/>
</dbReference>
<dbReference type="Proteomes" id="UP001148629">
    <property type="component" value="Unassembled WGS sequence"/>
</dbReference>
<accession>A0ACC1SDF7</accession>